<dbReference type="EMBL" id="JAWQEG010001301">
    <property type="protein sequence ID" value="KAK3880703.1"/>
    <property type="molecule type" value="Genomic_DNA"/>
</dbReference>
<keyword evidence="2" id="KW-1185">Reference proteome</keyword>
<proteinExistence type="predicted"/>
<organism evidence="1 2">
    <name type="scientific">Petrolisthes cinctipes</name>
    <name type="common">Flat porcelain crab</name>
    <dbReference type="NCBI Taxonomy" id="88211"/>
    <lineage>
        <taxon>Eukaryota</taxon>
        <taxon>Metazoa</taxon>
        <taxon>Ecdysozoa</taxon>
        <taxon>Arthropoda</taxon>
        <taxon>Crustacea</taxon>
        <taxon>Multicrustacea</taxon>
        <taxon>Malacostraca</taxon>
        <taxon>Eumalacostraca</taxon>
        <taxon>Eucarida</taxon>
        <taxon>Decapoda</taxon>
        <taxon>Pleocyemata</taxon>
        <taxon>Anomura</taxon>
        <taxon>Galatheoidea</taxon>
        <taxon>Porcellanidae</taxon>
        <taxon>Petrolisthes</taxon>
    </lineage>
</organism>
<dbReference type="PANTHER" id="PTHR47018">
    <property type="entry name" value="CXC DOMAIN-CONTAINING PROTEIN-RELATED"/>
    <property type="match status" value="1"/>
</dbReference>
<gene>
    <name evidence="1" type="ORF">Pcinc_014858</name>
</gene>
<reference evidence="1" key="1">
    <citation type="submission" date="2023-10" db="EMBL/GenBank/DDBJ databases">
        <title>Genome assemblies of two species of porcelain crab, Petrolisthes cinctipes and Petrolisthes manimaculis (Anomura: Porcellanidae).</title>
        <authorList>
            <person name="Angst P."/>
        </authorList>
    </citation>
    <scope>NUCLEOTIDE SEQUENCE</scope>
    <source>
        <strain evidence="1">PB745_01</strain>
        <tissue evidence="1">Gill</tissue>
    </source>
</reference>
<sequence length="423" mass="47554">MGVLKLLGDWLEDSGWKNALIQANIATSGAADSFIRASHVTKTRHAHQVTAATLQTLLKQAYSQDCTQDDGSITQPDDEVFEEWCTQQAKASVHFDYWLKTLSLEVILLVYIRSLREGNFELYVQSLTQVMPWMFALDHTHYSRWLSVHIRDLMDLIDKHPEVLAKFKSGKFVVHKTSNKFSAIAIDQCHEQNNAVIKGPGGAIGLTGNPGALRRWMVAGPEISRITTEFEEHAIRGYGGTPNIGNLHHDQAPKVQAAFMKEVRALITVFQEMGNRFLENTQDLLVLVTRDIMGNPVAETVRKVECLDEEKYTKFVGERLELCTKPVTDTHPKNKLPLFSRPQTKMQSKQQMQLAAVKSDCSLFSRLYISCQSRDGDLNKFFSQENQAAPPALSTGGRLRLGVKADLLHCLTSDKTNHKRTFG</sequence>
<dbReference type="PANTHER" id="PTHR47018:SF4">
    <property type="match status" value="1"/>
</dbReference>
<evidence type="ECO:0000313" key="1">
    <source>
        <dbReference type="EMBL" id="KAK3880703.1"/>
    </source>
</evidence>
<dbReference type="Proteomes" id="UP001286313">
    <property type="component" value="Unassembled WGS sequence"/>
</dbReference>
<dbReference type="AlphaFoldDB" id="A0AAE1KR20"/>
<protein>
    <submittedName>
        <fullName evidence="1">Uncharacterized protein</fullName>
    </submittedName>
</protein>
<name>A0AAE1KR20_PETCI</name>
<comment type="caution">
    <text evidence="1">The sequence shown here is derived from an EMBL/GenBank/DDBJ whole genome shotgun (WGS) entry which is preliminary data.</text>
</comment>
<accession>A0AAE1KR20</accession>
<evidence type="ECO:0000313" key="2">
    <source>
        <dbReference type="Proteomes" id="UP001286313"/>
    </source>
</evidence>